<evidence type="ECO:0000256" key="1">
    <source>
        <dbReference type="SAM" id="SignalP"/>
    </source>
</evidence>
<evidence type="ECO:0000313" key="4">
    <source>
        <dbReference type="Proteomes" id="UP001295794"/>
    </source>
</evidence>
<accession>A0AAD2JWP9</accession>
<dbReference type="PANTHER" id="PTHR13593:SF140">
    <property type="entry name" value="PLC-LIKE PHOSPHODIESTERASE"/>
    <property type="match status" value="1"/>
</dbReference>
<dbReference type="Pfam" id="PF26146">
    <property type="entry name" value="PI-PLC_X"/>
    <property type="match status" value="2"/>
</dbReference>
<evidence type="ECO:0000313" key="3">
    <source>
        <dbReference type="EMBL" id="CAK5280613.1"/>
    </source>
</evidence>
<reference evidence="2" key="1">
    <citation type="submission" date="2023-11" db="EMBL/GenBank/DDBJ databases">
        <authorList>
            <person name="De Vega J J."/>
            <person name="De Vega J J."/>
        </authorList>
    </citation>
    <scope>NUCLEOTIDE SEQUENCE</scope>
</reference>
<dbReference type="GO" id="GO:0008081">
    <property type="term" value="F:phosphoric diester hydrolase activity"/>
    <property type="evidence" value="ECO:0007669"/>
    <property type="project" value="InterPro"/>
</dbReference>
<comment type="caution">
    <text evidence="2">The sequence shown here is derived from an EMBL/GenBank/DDBJ whole genome shotgun (WGS) entry which is preliminary data.</text>
</comment>
<keyword evidence="1" id="KW-0732">Signal</keyword>
<evidence type="ECO:0000313" key="2">
    <source>
        <dbReference type="EMBL" id="CAK5264534.1"/>
    </source>
</evidence>
<dbReference type="PANTHER" id="PTHR13593">
    <property type="match status" value="1"/>
</dbReference>
<gene>
    <name evidence="3" type="ORF">MYCIT1_LOCUS31141</name>
    <name evidence="2" type="ORF">MYCIT1_LOCUS4778</name>
</gene>
<feature type="signal peptide" evidence="1">
    <location>
        <begin position="1"/>
        <end position="23"/>
    </location>
</feature>
<evidence type="ECO:0008006" key="5">
    <source>
        <dbReference type="Google" id="ProtNLM"/>
    </source>
</evidence>
<feature type="chain" id="PRO_5042440822" description="PLC-like phosphodiesterase" evidence="1">
    <location>
        <begin position="24"/>
        <end position="370"/>
    </location>
</feature>
<protein>
    <recommendedName>
        <fullName evidence="5">PLC-like phosphodiesterase</fullName>
    </recommendedName>
</protein>
<organism evidence="2 4">
    <name type="scientific">Mycena citricolor</name>
    <dbReference type="NCBI Taxonomy" id="2018698"/>
    <lineage>
        <taxon>Eukaryota</taxon>
        <taxon>Fungi</taxon>
        <taxon>Dikarya</taxon>
        <taxon>Basidiomycota</taxon>
        <taxon>Agaricomycotina</taxon>
        <taxon>Agaricomycetes</taxon>
        <taxon>Agaricomycetidae</taxon>
        <taxon>Agaricales</taxon>
        <taxon>Marasmiineae</taxon>
        <taxon>Mycenaceae</taxon>
        <taxon>Mycena</taxon>
    </lineage>
</organism>
<dbReference type="Proteomes" id="UP001295794">
    <property type="component" value="Unassembled WGS sequence"/>
</dbReference>
<dbReference type="SUPFAM" id="SSF51695">
    <property type="entry name" value="PLC-like phosphodiesterases"/>
    <property type="match status" value="1"/>
</dbReference>
<name>A0AAD2JWP9_9AGAR</name>
<proteinExistence type="predicted"/>
<dbReference type="EMBL" id="CAVNYO010000059">
    <property type="protein sequence ID" value="CAK5264534.1"/>
    <property type="molecule type" value="Genomic_DNA"/>
</dbReference>
<dbReference type="GO" id="GO:0006629">
    <property type="term" value="P:lipid metabolic process"/>
    <property type="evidence" value="ECO:0007669"/>
    <property type="project" value="InterPro"/>
</dbReference>
<dbReference type="Gene3D" id="3.20.20.190">
    <property type="entry name" value="Phosphatidylinositol (PI) phosphodiesterase"/>
    <property type="match status" value="1"/>
</dbReference>
<keyword evidence="4" id="KW-1185">Reference proteome</keyword>
<dbReference type="AlphaFoldDB" id="A0AAD2JWP9"/>
<sequence>MLLKSSGLLQGVLFSLLAAVGSAGTLRRATTCNGHSELCNRSYGNITYIGAHDSYAVGTNNLAVNQDYDITQQLTDGVRMLQSQVHNNSGTIQLCHTSCVSPQSSPAISSPDEFAAGLVQRRNAPRLLDERFRSTLLASCPQAEIASVKTWMDANPNEVVTLLIVNSDNFPASSFASVFAAAGVDKLSYAPTSLPLTYNNWPTLSTLIDAEFTNMWETPFDVTTSFDCSVNRSHVADTATSMYVINHFFDTVVFGSPVPDVADANTTNAVSGTRALGTQAALCQTQYGRPPTFMLVDFYEYGGGSVFQVAAGLNGVTYAPTTPIAVPISTSSSSSTSGSSTTGGSPSDVVVSRAQLGAAVIIASLVAYFM</sequence>
<dbReference type="InterPro" id="IPR051057">
    <property type="entry name" value="PI-PLC_domain"/>
</dbReference>
<dbReference type="InterPro" id="IPR017946">
    <property type="entry name" value="PLC-like_Pdiesterase_TIM-brl"/>
</dbReference>
<dbReference type="EMBL" id="CAVNYO010000440">
    <property type="protein sequence ID" value="CAK5280613.1"/>
    <property type="molecule type" value="Genomic_DNA"/>
</dbReference>